<feature type="compositionally biased region" description="Polar residues" evidence="1">
    <location>
        <begin position="13"/>
        <end position="24"/>
    </location>
</feature>
<comment type="caution">
    <text evidence="2">The sequence shown here is derived from an EMBL/GenBank/DDBJ whole genome shotgun (WGS) entry which is preliminary data.</text>
</comment>
<dbReference type="AlphaFoldDB" id="A0ABD0QTJ0"/>
<dbReference type="EMBL" id="JAMKFB020000007">
    <property type="protein sequence ID" value="KAL0189063.1"/>
    <property type="molecule type" value="Genomic_DNA"/>
</dbReference>
<sequence>EYLGFGAPRPAGSSKQIANASLSPKTGPREAQDEEGSSKESKRTKTEQGESEEKKDEDHTKTEGGEEKREELTDSDHLYVAEDRILNTNPRKVKATGNILDKPRAASSVKDLAGAFEVNTNDYRPSRERTGTQT</sequence>
<evidence type="ECO:0000313" key="2">
    <source>
        <dbReference type="EMBL" id="KAL0189063.1"/>
    </source>
</evidence>
<protein>
    <submittedName>
        <fullName evidence="2">Uncharacterized protein</fullName>
    </submittedName>
</protein>
<name>A0ABD0QTJ0_CIRMR</name>
<gene>
    <name evidence="2" type="ORF">M9458_016162</name>
</gene>
<organism evidence="2 3">
    <name type="scientific">Cirrhinus mrigala</name>
    <name type="common">Mrigala</name>
    <dbReference type="NCBI Taxonomy" id="683832"/>
    <lineage>
        <taxon>Eukaryota</taxon>
        <taxon>Metazoa</taxon>
        <taxon>Chordata</taxon>
        <taxon>Craniata</taxon>
        <taxon>Vertebrata</taxon>
        <taxon>Euteleostomi</taxon>
        <taxon>Actinopterygii</taxon>
        <taxon>Neopterygii</taxon>
        <taxon>Teleostei</taxon>
        <taxon>Ostariophysi</taxon>
        <taxon>Cypriniformes</taxon>
        <taxon>Cyprinidae</taxon>
        <taxon>Labeoninae</taxon>
        <taxon>Labeonini</taxon>
        <taxon>Cirrhinus</taxon>
    </lineage>
</organism>
<reference evidence="2 3" key="1">
    <citation type="submission" date="2024-05" db="EMBL/GenBank/DDBJ databases">
        <title>Genome sequencing and assembly of Indian major carp, Cirrhinus mrigala (Hamilton, 1822).</title>
        <authorList>
            <person name="Mohindra V."/>
            <person name="Chowdhury L.M."/>
            <person name="Lal K."/>
            <person name="Jena J.K."/>
        </authorList>
    </citation>
    <scope>NUCLEOTIDE SEQUENCE [LARGE SCALE GENOMIC DNA]</scope>
    <source>
        <strain evidence="2">CM1030</strain>
        <tissue evidence="2">Blood</tissue>
    </source>
</reference>
<feature type="non-terminal residue" evidence="2">
    <location>
        <position position="1"/>
    </location>
</feature>
<feature type="region of interest" description="Disordered" evidence="1">
    <location>
        <begin position="1"/>
        <end position="83"/>
    </location>
</feature>
<keyword evidence="3" id="KW-1185">Reference proteome</keyword>
<dbReference type="Proteomes" id="UP001529510">
    <property type="component" value="Unassembled WGS sequence"/>
</dbReference>
<evidence type="ECO:0000313" key="3">
    <source>
        <dbReference type="Proteomes" id="UP001529510"/>
    </source>
</evidence>
<accession>A0ABD0QTJ0</accession>
<feature type="compositionally biased region" description="Basic and acidic residues" evidence="1">
    <location>
        <begin position="27"/>
        <end position="83"/>
    </location>
</feature>
<proteinExistence type="predicted"/>
<evidence type="ECO:0000256" key="1">
    <source>
        <dbReference type="SAM" id="MobiDB-lite"/>
    </source>
</evidence>